<evidence type="ECO:0000313" key="4">
    <source>
        <dbReference type="Proteomes" id="UP000499080"/>
    </source>
</evidence>
<dbReference type="AlphaFoldDB" id="A0A4Y2V7F4"/>
<sequence length="119" mass="13494">MTIVFQPQNDAEAEERIEERQRRQDAKRRLTQLYDGLVAACPGVRVTRALFDSRIKDLVGDRSPAQLGIDLDLIPAVGSPEEDLLFRRYDLAYDVAICAKRRSIMDRDISLAIKHLTGP</sequence>
<proteinExistence type="predicted"/>
<dbReference type="Proteomes" id="UP000499080">
    <property type="component" value="Unassembled WGS sequence"/>
</dbReference>
<accession>A0A4Y2V7F4</accession>
<comment type="caution">
    <text evidence="3">The sequence shown here is derived from an EMBL/GenBank/DDBJ whole genome shotgun (WGS) entry which is preliminary data.</text>
</comment>
<organism evidence="3 4">
    <name type="scientific">Araneus ventricosus</name>
    <name type="common">Orbweaver spider</name>
    <name type="synonym">Epeira ventricosa</name>
    <dbReference type="NCBI Taxonomy" id="182803"/>
    <lineage>
        <taxon>Eukaryota</taxon>
        <taxon>Metazoa</taxon>
        <taxon>Ecdysozoa</taxon>
        <taxon>Arthropoda</taxon>
        <taxon>Chelicerata</taxon>
        <taxon>Arachnida</taxon>
        <taxon>Araneae</taxon>
        <taxon>Araneomorphae</taxon>
        <taxon>Entelegynae</taxon>
        <taxon>Araneoidea</taxon>
        <taxon>Araneidae</taxon>
        <taxon>Araneus</taxon>
    </lineage>
</organism>
<dbReference type="OrthoDB" id="6467204at2759"/>
<reference evidence="3 4" key="1">
    <citation type="journal article" date="2019" name="Sci. Rep.">
        <title>Orb-weaving spider Araneus ventricosus genome elucidates the spidroin gene catalogue.</title>
        <authorList>
            <person name="Kono N."/>
            <person name="Nakamura H."/>
            <person name="Ohtoshi R."/>
            <person name="Moran D.A.P."/>
            <person name="Shinohara A."/>
            <person name="Yoshida Y."/>
            <person name="Fujiwara M."/>
            <person name="Mori M."/>
            <person name="Tomita M."/>
            <person name="Arakawa K."/>
        </authorList>
    </citation>
    <scope>NUCLEOTIDE SEQUENCE [LARGE SCALE GENOMIC DNA]</scope>
</reference>
<feature type="region of interest" description="Disordered" evidence="1">
    <location>
        <begin position="1"/>
        <end position="23"/>
    </location>
</feature>
<evidence type="ECO:0000256" key="1">
    <source>
        <dbReference type="SAM" id="MobiDB-lite"/>
    </source>
</evidence>
<evidence type="ECO:0000313" key="3">
    <source>
        <dbReference type="EMBL" id="GBO21219.1"/>
    </source>
</evidence>
<dbReference type="EMBL" id="BGPR01044445">
    <property type="protein sequence ID" value="GBO21219.1"/>
    <property type="molecule type" value="Genomic_DNA"/>
</dbReference>
<name>A0A4Y2V7F4_ARAVE</name>
<gene>
    <name evidence="2" type="ORF">AVEN_217321_1</name>
    <name evidence="3" type="ORF">AVEN_40672_1</name>
</gene>
<evidence type="ECO:0000313" key="2">
    <source>
        <dbReference type="EMBL" id="GBO17172.1"/>
    </source>
</evidence>
<keyword evidence="4" id="KW-1185">Reference proteome</keyword>
<dbReference type="EMBL" id="BGPR01040966">
    <property type="protein sequence ID" value="GBO17172.1"/>
    <property type="molecule type" value="Genomic_DNA"/>
</dbReference>
<protein>
    <submittedName>
        <fullName evidence="3">Uncharacterized protein</fullName>
    </submittedName>
</protein>